<proteinExistence type="predicted"/>
<dbReference type="PANTHER" id="PTHR33625">
    <property type="entry name" value="OS08G0179900 PROTEIN"/>
    <property type="match status" value="1"/>
</dbReference>
<accession>A0AAV1C1S2</accession>
<feature type="transmembrane region" description="Helical" evidence="2">
    <location>
        <begin position="291"/>
        <end position="309"/>
    </location>
</feature>
<keyword evidence="2" id="KW-1133">Transmembrane helix</keyword>
<evidence type="ECO:0000313" key="4">
    <source>
        <dbReference type="Proteomes" id="UP001161247"/>
    </source>
</evidence>
<keyword evidence="2" id="KW-0812">Transmembrane</keyword>
<dbReference type="Proteomes" id="UP001161247">
    <property type="component" value="Chromosome 1"/>
</dbReference>
<feature type="region of interest" description="Disordered" evidence="1">
    <location>
        <begin position="126"/>
        <end position="151"/>
    </location>
</feature>
<reference evidence="3" key="1">
    <citation type="submission" date="2023-03" db="EMBL/GenBank/DDBJ databases">
        <authorList>
            <person name="Julca I."/>
        </authorList>
    </citation>
    <scope>NUCLEOTIDE SEQUENCE</scope>
</reference>
<feature type="compositionally biased region" description="Basic and acidic residues" evidence="1">
    <location>
        <begin position="139"/>
        <end position="148"/>
    </location>
</feature>
<feature type="compositionally biased region" description="Polar residues" evidence="1">
    <location>
        <begin position="126"/>
        <end position="138"/>
    </location>
</feature>
<protein>
    <submittedName>
        <fullName evidence="3">OLC1v1023017C1</fullName>
    </submittedName>
</protein>
<sequence>MGGGAAMRAAAKAAGAGILNNGLRIVVPDYSASSASRKVIQLQSMSVSTSANAVKTDISDPDTVPVHRPCWEFEDWELAGGDEELSGLTQEGFSRLVFGAAPSLDEAQEATSELKDVLDKAYLSSPVSPRSWHSQSEVSDTKPLRSSEKVLAASSPKHAMEAFKFLNESPAVQNVVASIACDPNVWNAVLLNPTLQEYIQSQNIGAFGVDQCENELTGTDILSPRSHQRHDGADDPGESNPSIGIVDYLRELKLTVVDMLSNLGDYFQILFGGYDGENNSKGTMSSFVDKALGPSLLGLAIMVILVVVLKRAH</sequence>
<dbReference type="AlphaFoldDB" id="A0AAV1C1S2"/>
<gene>
    <name evidence="3" type="ORF">OLC1_LOCUS1157</name>
</gene>
<evidence type="ECO:0000313" key="3">
    <source>
        <dbReference type="EMBL" id="CAI9088629.1"/>
    </source>
</evidence>
<organism evidence="3 4">
    <name type="scientific">Oldenlandia corymbosa var. corymbosa</name>
    <dbReference type="NCBI Taxonomy" id="529605"/>
    <lineage>
        <taxon>Eukaryota</taxon>
        <taxon>Viridiplantae</taxon>
        <taxon>Streptophyta</taxon>
        <taxon>Embryophyta</taxon>
        <taxon>Tracheophyta</taxon>
        <taxon>Spermatophyta</taxon>
        <taxon>Magnoliopsida</taxon>
        <taxon>eudicotyledons</taxon>
        <taxon>Gunneridae</taxon>
        <taxon>Pentapetalae</taxon>
        <taxon>asterids</taxon>
        <taxon>lamiids</taxon>
        <taxon>Gentianales</taxon>
        <taxon>Rubiaceae</taxon>
        <taxon>Rubioideae</taxon>
        <taxon>Spermacoceae</taxon>
        <taxon>Hedyotis-Oldenlandia complex</taxon>
        <taxon>Oldenlandia</taxon>
    </lineage>
</organism>
<name>A0AAV1C1S2_OLDCO</name>
<evidence type="ECO:0000256" key="1">
    <source>
        <dbReference type="SAM" id="MobiDB-lite"/>
    </source>
</evidence>
<feature type="region of interest" description="Disordered" evidence="1">
    <location>
        <begin position="219"/>
        <end position="239"/>
    </location>
</feature>
<keyword evidence="4" id="KW-1185">Reference proteome</keyword>
<keyword evidence="2" id="KW-0472">Membrane</keyword>
<evidence type="ECO:0000256" key="2">
    <source>
        <dbReference type="SAM" id="Phobius"/>
    </source>
</evidence>
<dbReference type="PANTHER" id="PTHR33625:SF4">
    <property type="entry name" value="OS08G0179900 PROTEIN"/>
    <property type="match status" value="1"/>
</dbReference>
<dbReference type="EMBL" id="OX459118">
    <property type="protein sequence ID" value="CAI9088629.1"/>
    <property type="molecule type" value="Genomic_DNA"/>
</dbReference>